<reference evidence="3" key="2">
    <citation type="journal article" date="2013" name="Nat. Commun.">
        <title>Genome of the Chinese tree shrew.</title>
        <authorList>
            <person name="Fan Y."/>
            <person name="Huang Z.Y."/>
            <person name="Cao C.C."/>
            <person name="Chen C.S."/>
            <person name="Chen Y.X."/>
            <person name="Fan D.D."/>
            <person name="He J."/>
            <person name="Hou H.L."/>
            <person name="Hu L."/>
            <person name="Hu X.T."/>
            <person name="Jiang X.T."/>
            <person name="Lai R."/>
            <person name="Lang Y.S."/>
            <person name="Liang B."/>
            <person name="Liao S.G."/>
            <person name="Mu D."/>
            <person name="Ma Y.Y."/>
            <person name="Niu Y.Y."/>
            <person name="Sun X.Q."/>
            <person name="Xia J.Q."/>
            <person name="Xiao J."/>
            <person name="Xiong Z.Q."/>
            <person name="Xu L."/>
            <person name="Yang L."/>
            <person name="Zhang Y."/>
            <person name="Zhao W."/>
            <person name="Zhao X.D."/>
            <person name="Zheng Y.T."/>
            <person name="Zhou J.M."/>
            <person name="Zhu Y.B."/>
            <person name="Zhang G.J."/>
            <person name="Wang J."/>
            <person name="Yao Y.G."/>
        </authorList>
    </citation>
    <scope>NUCLEOTIDE SEQUENCE [LARGE SCALE GENOMIC DNA]</scope>
</reference>
<dbReference type="AlphaFoldDB" id="L9L214"/>
<feature type="compositionally biased region" description="Basic and acidic residues" evidence="1">
    <location>
        <begin position="50"/>
        <end position="76"/>
    </location>
</feature>
<dbReference type="EMBL" id="KB320548">
    <property type="protein sequence ID" value="ELW69081.1"/>
    <property type="molecule type" value="Genomic_DNA"/>
</dbReference>
<feature type="compositionally biased region" description="Basic and acidic residues" evidence="1">
    <location>
        <begin position="86"/>
        <end position="99"/>
    </location>
</feature>
<keyword evidence="3" id="KW-1185">Reference proteome</keyword>
<evidence type="ECO:0000256" key="1">
    <source>
        <dbReference type="SAM" id="MobiDB-lite"/>
    </source>
</evidence>
<evidence type="ECO:0000313" key="2">
    <source>
        <dbReference type="EMBL" id="ELW69081.1"/>
    </source>
</evidence>
<gene>
    <name evidence="2" type="ORF">TREES_T100021414</name>
</gene>
<reference evidence="3" key="1">
    <citation type="submission" date="2012-07" db="EMBL/GenBank/DDBJ databases">
        <title>Genome of the Chinese tree shrew, a rising model animal genetically related to primates.</title>
        <authorList>
            <person name="Zhang G."/>
            <person name="Fan Y."/>
            <person name="Yao Y."/>
            <person name="Huang Z."/>
        </authorList>
    </citation>
    <scope>NUCLEOTIDE SEQUENCE [LARGE SCALE GENOMIC DNA]</scope>
</reference>
<accession>L9L214</accession>
<name>L9L214_TUPCH</name>
<feature type="region of interest" description="Disordered" evidence="1">
    <location>
        <begin position="37"/>
        <end position="117"/>
    </location>
</feature>
<protein>
    <submittedName>
        <fullName evidence="2">Uncharacterized protein</fullName>
    </submittedName>
</protein>
<dbReference type="Proteomes" id="UP000011518">
    <property type="component" value="Unassembled WGS sequence"/>
</dbReference>
<sequence>MRPLRPRPPKPRHRAYFRFRPRGRALRGLSSRRWRLRYGSARVSPAHSRGRPDVGRVLPRELSELGKAAGRGDRGARGRGVGQTGRSERPTKGDADRAAGRRGAPGPHVLNDQRQVGRRAPSPALWLSLSLRASQAAGVPVCGHVERGHQGQRDEGRGPRPAPPGWHVHLQCVSVRSPDVFPWRKLLEDRGLRFQVRRRDLPDRVVKGAAGLAEAQGARPRRDWFGSTCMQQGGFG</sequence>
<proteinExistence type="predicted"/>
<evidence type="ECO:0000313" key="3">
    <source>
        <dbReference type="Proteomes" id="UP000011518"/>
    </source>
</evidence>
<organism evidence="2 3">
    <name type="scientific">Tupaia chinensis</name>
    <name type="common">Chinese tree shrew</name>
    <name type="synonym">Tupaia belangeri chinensis</name>
    <dbReference type="NCBI Taxonomy" id="246437"/>
    <lineage>
        <taxon>Eukaryota</taxon>
        <taxon>Metazoa</taxon>
        <taxon>Chordata</taxon>
        <taxon>Craniata</taxon>
        <taxon>Vertebrata</taxon>
        <taxon>Euteleostomi</taxon>
        <taxon>Mammalia</taxon>
        <taxon>Eutheria</taxon>
        <taxon>Euarchontoglires</taxon>
        <taxon>Scandentia</taxon>
        <taxon>Tupaiidae</taxon>
        <taxon>Tupaia</taxon>
    </lineage>
</organism>
<dbReference type="InParanoid" id="L9L214"/>